<keyword evidence="7" id="KW-0804">Transcription</keyword>
<keyword evidence="4" id="KW-0862">Zinc</keyword>
<dbReference type="EMBL" id="JAKKPZ010000011">
    <property type="protein sequence ID" value="KAI1715576.1"/>
    <property type="molecule type" value="Genomic_DNA"/>
</dbReference>
<evidence type="ECO:0000256" key="1">
    <source>
        <dbReference type="ARBA" id="ARBA00004123"/>
    </source>
</evidence>
<protein>
    <recommendedName>
        <fullName evidence="9">CXXC-type zinc finger protein 1</fullName>
    </recommendedName>
</protein>
<evidence type="ECO:0000256" key="2">
    <source>
        <dbReference type="ARBA" id="ARBA00022723"/>
    </source>
</evidence>
<dbReference type="Proteomes" id="UP001201812">
    <property type="component" value="Unassembled WGS sequence"/>
</dbReference>
<dbReference type="Pfam" id="PF12269">
    <property type="entry name" value="CpG_bind_C"/>
    <property type="match status" value="1"/>
</dbReference>
<feature type="region of interest" description="Disordered" evidence="11">
    <location>
        <begin position="170"/>
        <end position="207"/>
    </location>
</feature>
<evidence type="ECO:0000256" key="6">
    <source>
        <dbReference type="ARBA" id="ARBA00023125"/>
    </source>
</evidence>
<dbReference type="InterPro" id="IPR019786">
    <property type="entry name" value="Zinc_finger_PHD-type_CS"/>
</dbReference>
<dbReference type="PANTHER" id="PTHR46174">
    <property type="entry name" value="CXXC-TYPE ZINC FINGER PROTEIN 1"/>
    <property type="match status" value="1"/>
</dbReference>
<dbReference type="PANTHER" id="PTHR46174:SF1">
    <property type="entry name" value="CXXC-TYPE ZINC FINGER PROTEIN 1"/>
    <property type="match status" value="1"/>
</dbReference>
<accession>A0AAD4N8S9</accession>
<dbReference type="GO" id="GO:0003677">
    <property type="term" value="F:DNA binding"/>
    <property type="evidence" value="ECO:0007669"/>
    <property type="project" value="UniProtKB-KW"/>
</dbReference>
<feature type="compositionally biased region" description="Polar residues" evidence="11">
    <location>
        <begin position="16"/>
        <end position="25"/>
    </location>
</feature>
<feature type="region of interest" description="Disordered" evidence="11">
    <location>
        <begin position="91"/>
        <end position="128"/>
    </location>
</feature>
<keyword evidence="14" id="KW-1185">Reference proteome</keyword>
<feature type="compositionally biased region" description="Basic and acidic residues" evidence="11">
    <location>
        <begin position="92"/>
        <end position="114"/>
    </location>
</feature>
<evidence type="ECO:0000256" key="3">
    <source>
        <dbReference type="ARBA" id="ARBA00022771"/>
    </source>
</evidence>
<dbReference type="InterPro" id="IPR001965">
    <property type="entry name" value="Znf_PHD"/>
</dbReference>
<evidence type="ECO:0000313" key="14">
    <source>
        <dbReference type="Proteomes" id="UP001201812"/>
    </source>
</evidence>
<evidence type="ECO:0000256" key="7">
    <source>
        <dbReference type="ARBA" id="ARBA00023163"/>
    </source>
</evidence>
<dbReference type="GO" id="GO:0048188">
    <property type="term" value="C:Set1C/COMPASS complex"/>
    <property type="evidence" value="ECO:0007669"/>
    <property type="project" value="InterPro"/>
</dbReference>
<keyword evidence="2" id="KW-0479">Metal-binding</keyword>
<dbReference type="Pfam" id="PF00628">
    <property type="entry name" value="PHD"/>
    <property type="match status" value="1"/>
</dbReference>
<keyword evidence="6" id="KW-0238">DNA-binding</keyword>
<sequence length="549" mass="62245">MEEIKAEDIEPRNEPANESTDTPIESPSKKERHCLCDSRDYSTFMICCDHCGIWYHGDCVQVTRSVSKRIEKYFCSICISKDSSLEIVYKSQKKERTPRIEDKKEPAEKKEKKVNNSLSGSGTGSSTEKCGNCIGCLWESDCGKCLNCTDNKQPCLKRICVQAGQLQKKRKMPKSVKKEDDDSKHLPKSPVHHTIGRPGRKPSKSVQNQCDAVDKRSKKEASIATNLEKVYNGYYRSKKPKQIVKEEDERQCYGPACINSARSGSNYCSDTCGMALAEKRLRYILPDRIAAFYRQKPVSETQDMEKIRDLLETKNVLEAELKKLDECADNVENWISTLSNAQPASDKESSTLDDGTFMVSCAVCTTEHSMRNIAKHMQKCFVKTEKQSTFGTPLALPQNPKKLVCDVFNKIDKTYCKRLRVMCSEHWKDETEDIKVCGAPLAWFEGNTVDFKNLFADPELLNKGSFCMEKRKHCHIHNNWAQNALGLIDNERMNILLQLDENQEKHRQLLSKRATRGDVISLLCNHTISENPAASPVPNNTNISQPVST</sequence>
<feature type="compositionally biased region" description="Basic and acidic residues" evidence="11">
    <location>
        <begin position="1"/>
        <end position="15"/>
    </location>
</feature>
<feature type="compositionally biased region" description="Basic and acidic residues" evidence="11">
    <location>
        <begin position="176"/>
        <end position="185"/>
    </location>
</feature>
<dbReference type="GO" id="GO:0045893">
    <property type="term" value="P:positive regulation of DNA-templated transcription"/>
    <property type="evidence" value="ECO:0007669"/>
    <property type="project" value="TreeGrafter"/>
</dbReference>
<dbReference type="InterPro" id="IPR037869">
    <property type="entry name" value="Spp1/CFP1"/>
</dbReference>
<dbReference type="SUPFAM" id="SSF57903">
    <property type="entry name" value="FYVE/PHD zinc finger"/>
    <property type="match status" value="1"/>
</dbReference>
<dbReference type="PROSITE" id="PS51058">
    <property type="entry name" value="ZF_CXXC"/>
    <property type="match status" value="1"/>
</dbReference>
<evidence type="ECO:0000256" key="10">
    <source>
        <dbReference type="PROSITE-ProRule" id="PRU00509"/>
    </source>
</evidence>
<keyword evidence="8" id="KW-0539">Nucleus</keyword>
<comment type="subcellular location">
    <subcellularLocation>
        <location evidence="1">Nucleus</location>
    </subcellularLocation>
</comment>
<keyword evidence="5" id="KW-0805">Transcription regulation</keyword>
<dbReference type="InterPro" id="IPR022056">
    <property type="entry name" value="CpG-bd_C"/>
</dbReference>
<dbReference type="SMART" id="SM00249">
    <property type="entry name" value="PHD"/>
    <property type="match status" value="1"/>
</dbReference>
<reference evidence="13" key="1">
    <citation type="submission" date="2022-01" db="EMBL/GenBank/DDBJ databases">
        <title>Genome Sequence Resource for Two Populations of Ditylenchus destructor, the Migratory Endoparasitic Phytonematode.</title>
        <authorList>
            <person name="Zhang H."/>
            <person name="Lin R."/>
            <person name="Xie B."/>
        </authorList>
    </citation>
    <scope>NUCLEOTIDE SEQUENCE</scope>
    <source>
        <strain evidence="13">BazhouSP</strain>
    </source>
</reference>
<evidence type="ECO:0000259" key="12">
    <source>
        <dbReference type="PROSITE" id="PS51058"/>
    </source>
</evidence>
<dbReference type="InterPro" id="IPR011011">
    <property type="entry name" value="Znf_FYVE_PHD"/>
</dbReference>
<dbReference type="GO" id="GO:0008270">
    <property type="term" value="F:zinc ion binding"/>
    <property type="evidence" value="ECO:0007669"/>
    <property type="project" value="UniProtKB-KW"/>
</dbReference>
<evidence type="ECO:0000256" key="5">
    <source>
        <dbReference type="ARBA" id="ARBA00023015"/>
    </source>
</evidence>
<feature type="domain" description="CXXC-type" evidence="12">
    <location>
        <begin position="123"/>
        <end position="161"/>
    </location>
</feature>
<feature type="region of interest" description="Disordered" evidence="11">
    <location>
        <begin position="1"/>
        <end position="29"/>
    </location>
</feature>
<organism evidence="13 14">
    <name type="scientific">Ditylenchus destructor</name>
    <dbReference type="NCBI Taxonomy" id="166010"/>
    <lineage>
        <taxon>Eukaryota</taxon>
        <taxon>Metazoa</taxon>
        <taxon>Ecdysozoa</taxon>
        <taxon>Nematoda</taxon>
        <taxon>Chromadorea</taxon>
        <taxon>Rhabditida</taxon>
        <taxon>Tylenchina</taxon>
        <taxon>Tylenchomorpha</taxon>
        <taxon>Sphaerularioidea</taxon>
        <taxon>Anguinidae</taxon>
        <taxon>Anguininae</taxon>
        <taxon>Ditylenchus</taxon>
    </lineage>
</organism>
<feature type="compositionally biased region" description="Low complexity" evidence="11">
    <location>
        <begin position="117"/>
        <end position="127"/>
    </location>
</feature>
<proteinExistence type="predicted"/>
<evidence type="ECO:0000313" key="13">
    <source>
        <dbReference type="EMBL" id="KAI1715576.1"/>
    </source>
</evidence>
<comment type="caution">
    <text evidence="13">The sequence shown here is derived from an EMBL/GenBank/DDBJ whole genome shotgun (WGS) entry which is preliminary data.</text>
</comment>
<dbReference type="InterPro" id="IPR019787">
    <property type="entry name" value="Znf_PHD-finger"/>
</dbReference>
<evidence type="ECO:0000256" key="11">
    <source>
        <dbReference type="SAM" id="MobiDB-lite"/>
    </source>
</evidence>
<dbReference type="Gene3D" id="2.60.120.650">
    <property type="entry name" value="Cupin"/>
    <property type="match status" value="1"/>
</dbReference>
<evidence type="ECO:0000256" key="8">
    <source>
        <dbReference type="ARBA" id="ARBA00023242"/>
    </source>
</evidence>
<keyword evidence="3 10" id="KW-0863">Zinc-finger</keyword>
<feature type="compositionally biased region" description="Basic residues" evidence="11">
    <location>
        <begin position="186"/>
        <end position="203"/>
    </location>
</feature>
<dbReference type="InterPro" id="IPR002857">
    <property type="entry name" value="Znf_CXXC"/>
</dbReference>
<name>A0AAD4N8S9_9BILA</name>
<dbReference type="PROSITE" id="PS01359">
    <property type="entry name" value="ZF_PHD_1"/>
    <property type="match status" value="1"/>
</dbReference>
<evidence type="ECO:0000256" key="9">
    <source>
        <dbReference type="ARBA" id="ARBA00023828"/>
    </source>
</evidence>
<evidence type="ECO:0000256" key="4">
    <source>
        <dbReference type="ARBA" id="ARBA00022833"/>
    </source>
</evidence>
<gene>
    <name evidence="13" type="ORF">DdX_07896</name>
</gene>
<dbReference type="AlphaFoldDB" id="A0AAD4N8S9"/>